<gene>
    <name evidence="2" type="ORF">DAEQUDRAFT_770869</name>
</gene>
<proteinExistence type="predicted"/>
<name>A0A165KHM9_9APHY</name>
<keyword evidence="3" id="KW-1185">Reference proteome</keyword>
<evidence type="ECO:0000313" key="2">
    <source>
        <dbReference type="EMBL" id="KZT63147.1"/>
    </source>
</evidence>
<sequence>MSSTTATKSFKGVELPKGLNFKLQDGVDADCYYGVLPATAAFGHSSKGFVESMMGRGVVVRFFQELKYGSKAIIPRAIAGMEAEEYDPAIVFAGQHTAHFAQSELKGGDPTGSLRSDGIDHALMGKTVAFWPPPLTSALVSGSASWAWEVEGDLEKSNWGLSKELWGKLKERLGDPEAVAFRVYTVKEKPTKRWIVRAPKAALSKAVDWTEGDTSIKFVHCCAFCSQSPPWAAYHDQKDCPVLKTINKVRDNEGFSPAVVDESGRIVLGREKKPIDIEALRKELLADIADLKKRVKTLEDKDSQQGKKRKADKPAEKSKAKKPKSEKGGGAKKEESSASGSSSKGKAKAK</sequence>
<dbReference type="OrthoDB" id="2755617at2759"/>
<evidence type="ECO:0000256" key="1">
    <source>
        <dbReference type="SAM" id="MobiDB-lite"/>
    </source>
</evidence>
<feature type="region of interest" description="Disordered" evidence="1">
    <location>
        <begin position="297"/>
        <end position="350"/>
    </location>
</feature>
<protein>
    <submittedName>
        <fullName evidence="2">Uncharacterized protein</fullName>
    </submittedName>
</protein>
<evidence type="ECO:0000313" key="3">
    <source>
        <dbReference type="Proteomes" id="UP000076727"/>
    </source>
</evidence>
<dbReference type="AlphaFoldDB" id="A0A165KHM9"/>
<organism evidence="2 3">
    <name type="scientific">Daedalea quercina L-15889</name>
    <dbReference type="NCBI Taxonomy" id="1314783"/>
    <lineage>
        <taxon>Eukaryota</taxon>
        <taxon>Fungi</taxon>
        <taxon>Dikarya</taxon>
        <taxon>Basidiomycota</taxon>
        <taxon>Agaricomycotina</taxon>
        <taxon>Agaricomycetes</taxon>
        <taxon>Polyporales</taxon>
        <taxon>Fomitopsis</taxon>
    </lineage>
</organism>
<accession>A0A165KHM9</accession>
<reference evidence="2 3" key="1">
    <citation type="journal article" date="2016" name="Mol. Biol. Evol.">
        <title>Comparative Genomics of Early-Diverging Mushroom-Forming Fungi Provides Insights into the Origins of Lignocellulose Decay Capabilities.</title>
        <authorList>
            <person name="Nagy L.G."/>
            <person name="Riley R."/>
            <person name="Tritt A."/>
            <person name="Adam C."/>
            <person name="Daum C."/>
            <person name="Floudas D."/>
            <person name="Sun H."/>
            <person name="Yadav J.S."/>
            <person name="Pangilinan J."/>
            <person name="Larsson K.H."/>
            <person name="Matsuura K."/>
            <person name="Barry K."/>
            <person name="Labutti K."/>
            <person name="Kuo R."/>
            <person name="Ohm R.A."/>
            <person name="Bhattacharya S.S."/>
            <person name="Shirouzu T."/>
            <person name="Yoshinaga Y."/>
            <person name="Martin F.M."/>
            <person name="Grigoriev I.V."/>
            <person name="Hibbett D.S."/>
        </authorList>
    </citation>
    <scope>NUCLEOTIDE SEQUENCE [LARGE SCALE GENOMIC DNA]</scope>
    <source>
        <strain evidence="2 3">L-15889</strain>
    </source>
</reference>
<feature type="compositionally biased region" description="Basic and acidic residues" evidence="1">
    <location>
        <begin position="312"/>
        <end position="336"/>
    </location>
</feature>
<dbReference type="EMBL" id="KV429234">
    <property type="protein sequence ID" value="KZT63147.1"/>
    <property type="molecule type" value="Genomic_DNA"/>
</dbReference>
<dbReference type="Proteomes" id="UP000076727">
    <property type="component" value="Unassembled WGS sequence"/>
</dbReference>